<protein>
    <submittedName>
        <fullName evidence="2">Nuclease associated modular domain 3</fullName>
    </submittedName>
</protein>
<dbReference type="EMBL" id="LR796167">
    <property type="protein sequence ID" value="CAB4123215.1"/>
    <property type="molecule type" value="Genomic_DNA"/>
</dbReference>
<organism evidence="2">
    <name type="scientific">uncultured Caudovirales phage</name>
    <dbReference type="NCBI Taxonomy" id="2100421"/>
    <lineage>
        <taxon>Viruses</taxon>
        <taxon>Duplodnaviria</taxon>
        <taxon>Heunggongvirae</taxon>
        <taxon>Uroviricota</taxon>
        <taxon>Caudoviricetes</taxon>
        <taxon>Peduoviridae</taxon>
        <taxon>Maltschvirus</taxon>
        <taxon>Maltschvirus maltsch</taxon>
    </lineage>
</organism>
<evidence type="ECO:0000313" key="2">
    <source>
        <dbReference type="EMBL" id="CAB4123215.1"/>
    </source>
</evidence>
<accession>A0A6J5KPI3</accession>
<dbReference type="InterPro" id="IPR003611">
    <property type="entry name" value="NUMOD3"/>
</dbReference>
<reference evidence="2" key="1">
    <citation type="submission" date="2020-04" db="EMBL/GenBank/DDBJ databases">
        <authorList>
            <person name="Chiriac C."/>
            <person name="Salcher M."/>
            <person name="Ghai R."/>
            <person name="Kavagutti S V."/>
        </authorList>
    </citation>
    <scope>NUCLEOTIDE SEQUENCE</scope>
</reference>
<gene>
    <name evidence="2" type="ORF">UFOVP29_374</name>
</gene>
<sequence>MKINGKNNFIIDILYADQDYHSVFIKEQELIKENIHDNRCLNQQYQDTSTGKIFLSHGYKHSEETKRKIQASQVGKHNKRTPWNKGRKLTIEEKSKQNILGLEKGRAWNKGIKTGIEPVNKGKPSPHKGTKNLKNAGRFWTNNGETELLSFDILPGFSYGRLYKRKPK</sequence>
<name>A0A6J5KPI3_9CAUD</name>
<feature type="domain" description="Nuclease associated modular" evidence="1">
    <location>
        <begin position="58"/>
        <end position="97"/>
    </location>
</feature>
<dbReference type="GO" id="GO:0003677">
    <property type="term" value="F:DNA binding"/>
    <property type="evidence" value="ECO:0007669"/>
    <property type="project" value="InterPro"/>
</dbReference>
<proteinExistence type="predicted"/>
<dbReference type="Pfam" id="PF07460">
    <property type="entry name" value="NUMOD3"/>
    <property type="match status" value="1"/>
</dbReference>
<evidence type="ECO:0000259" key="1">
    <source>
        <dbReference type="Pfam" id="PF07460"/>
    </source>
</evidence>